<evidence type="ECO:0000313" key="4">
    <source>
        <dbReference type="Proteomes" id="UP001148482"/>
    </source>
</evidence>
<evidence type="ECO:0000313" key="3">
    <source>
        <dbReference type="EMBL" id="MCX2839411.1"/>
    </source>
</evidence>
<dbReference type="Pfam" id="PF03050">
    <property type="entry name" value="DDE_Tnp_IS66"/>
    <property type="match status" value="1"/>
</dbReference>
<dbReference type="PANTHER" id="PTHR33678">
    <property type="entry name" value="BLL1576 PROTEIN"/>
    <property type="match status" value="1"/>
</dbReference>
<dbReference type="InterPro" id="IPR024463">
    <property type="entry name" value="Transposase_TnpC_homeodom"/>
</dbReference>
<dbReference type="InterPro" id="IPR052344">
    <property type="entry name" value="Transposase-related"/>
</dbReference>
<dbReference type="Proteomes" id="UP001148482">
    <property type="component" value="Unassembled WGS sequence"/>
</dbReference>
<feature type="domain" description="Transposase TnpC homeodomain" evidence="2">
    <location>
        <begin position="41"/>
        <end position="115"/>
    </location>
</feature>
<proteinExistence type="predicted"/>
<name>A0A9X3CYZ0_9FLAO</name>
<reference evidence="3" key="1">
    <citation type="submission" date="2022-11" db="EMBL/GenBank/DDBJ databases">
        <title>Salinimicrobium profundisediminis sp. nov., isolated from deep-sea sediment of the Mariana Trench.</title>
        <authorList>
            <person name="Fu H."/>
        </authorList>
    </citation>
    <scope>NUCLEOTIDE SEQUENCE</scope>
    <source>
        <strain evidence="3">MT39</strain>
    </source>
</reference>
<sequence length="509" mass="59780">MQNSLKNLTKEQLLARLEKETKRREKAEKIVSIKDQKISDLEFQLAQYKRIVHGQKRERFEGNKDQMSLPFEMEPETAQKQEEQVKEKLTYERRKRTSAHKGRMALPAHLEVREIEIYPQEDYSDMVCIGKEVTDELEYEPAKLYIKRYIRYKYAPKNKEGVIIGELPTRVIEKGIPGAGLLAWILICKYVDHLPLYRQLQRFKRENIPIAASTLEGWVRQSLELLDILYQHLLEDTRSKGYLQADETPIKVMDKNKKGTTHQGYYWVYHSPIDKTVLFDYQPGRSAQAVEHVLSGFKGYLQSDAYSVYDKIGAREGITHLNCWAHARREFTKSLDNDKQRAGIALTYIQKLYKIEARAREENMDPQQRKTLRLDESLKILEEFGKWMVDELQQHTILPKSPIGKAIHYTMSRWDKLHAYLYDGILEIDTNLTENALRPLTIGRKNYLFAGSHNAAQRSACIYSFMAICKKHDVNPEEWLKHTLENIMTINHKNLRDLYPQNYKKLKNT</sequence>
<accession>A0A9X3CYZ0</accession>
<dbReference type="EMBL" id="JAPJDA010000027">
    <property type="protein sequence ID" value="MCX2839411.1"/>
    <property type="molecule type" value="Genomic_DNA"/>
</dbReference>
<organism evidence="3 4">
    <name type="scientific">Salinimicrobium profundisediminis</name>
    <dbReference type="NCBI Taxonomy" id="2994553"/>
    <lineage>
        <taxon>Bacteria</taxon>
        <taxon>Pseudomonadati</taxon>
        <taxon>Bacteroidota</taxon>
        <taxon>Flavobacteriia</taxon>
        <taxon>Flavobacteriales</taxon>
        <taxon>Flavobacteriaceae</taxon>
        <taxon>Salinimicrobium</taxon>
    </lineage>
</organism>
<protein>
    <submittedName>
        <fullName evidence="3">IS66 family transposase</fullName>
    </submittedName>
</protein>
<dbReference type="InterPro" id="IPR004291">
    <property type="entry name" value="Transposase_IS66_central"/>
</dbReference>
<comment type="caution">
    <text evidence="3">The sequence shown here is derived from an EMBL/GenBank/DDBJ whole genome shotgun (WGS) entry which is preliminary data.</text>
</comment>
<keyword evidence="4" id="KW-1185">Reference proteome</keyword>
<evidence type="ECO:0000259" key="1">
    <source>
        <dbReference type="Pfam" id="PF03050"/>
    </source>
</evidence>
<dbReference type="Pfam" id="PF13007">
    <property type="entry name" value="LZ_Tnp_IS66"/>
    <property type="match status" value="1"/>
</dbReference>
<feature type="domain" description="Transposase IS66 central" evidence="1">
    <location>
        <begin position="174"/>
        <end position="457"/>
    </location>
</feature>
<dbReference type="AlphaFoldDB" id="A0A9X3CYZ0"/>
<dbReference type="PANTHER" id="PTHR33678:SF1">
    <property type="entry name" value="BLL1576 PROTEIN"/>
    <property type="match status" value="1"/>
</dbReference>
<dbReference type="RefSeq" id="WP_266070773.1">
    <property type="nucleotide sequence ID" value="NZ_JAPJDA010000027.1"/>
</dbReference>
<gene>
    <name evidence="3" type="ORF">OQ279_14755</name>
</gene>
<evidence type="ECO:0000259" key="2">
    <source>
        <dbReference type="Pfam" id="PF13007"/>
    </source>
</evidence>
<dbReference type="NCBIfam" id="NF033517">
    <property type="entry name" value="transpos_IS66"/>
    <property type="match status" value="1"/>
</dbReference>